<dbReference type="SMART" id="SM00220">
    <property type="entry name" value="S_TKc"/>
    <property type="match status" value="1"/>
</dbReference>
<feature type="domain" description="Protein kinase" evidence="8">
    <location>
        <begin position="26"/>
        <end position="319"/>
    </location>
</feature>
<dbReference type="STRING" id="1764295.A0A5B8ME53"/>
<organism evidence="10 11">
    <name type="scientific">Chloropicon primus</name>
    <dbReference type="NCBI Taxonomy" id="1764295"/>
    <lineage>
        <taxon>Eukaryota</taxon>
        <taxon>Viridiplantae</taxon>
        <taxon>Chlorophyta</taxon>
        <taxon>Chloropicophyceae</taxon>
        <taxon>Chloropicales</taxon>
        <taxon>Chloropicaceae</taxon>
        <taxon>Chloropicon</taxon>
    </lineage>
</organism>
<keyword evidence="2" id="KW-0808">Transferase</keyword>
<dbReference type="SMART" id="SM00054">
    <property type="entry name" value="EFh"/>
    <property type="match status" value="3"/>
</dbReference>
<dbReference type="OrthoDB" id="40902at2759"/>
<dbReference type="InterPro" id="IPR018247">
    <property type="entry name" value="EF_Hand_1_Ca_BS"/>
</dbReference>
<evidence type="ECO:0000256" key="6">
    <source>
        <dbReference type="ARBA" id="ARBA00022840"/>
    </source>
</evidence>
<evidence type="ECO:0000256" key="5">
    <source>
        <dbReference type="ARBA" id="ARBA00022837"/>
    </source>
</evidence>
<keyword evidence="1" id="KW-0723">Serine/threonine-protein kinase</keyword>
<reference evidence="10 11" key="1">
    <citation type="submission" date="2018-07" db="EMBL/GenBank/DDBJ databases">
        <title>The complete nuclear genome of the prasinophyte Chloropicon primus (CCMP1205).</title>
        <authorList>
            <person name="Pombert J.-F."/>
            <person name="Otis C."/>
            <person name="Turmel M."/>
            <person name="Lemieux C."/>
        </authorList>
    </citation>
    <scope>NUCLEOTIDE SEQUENCE [LARGE SCALE GENOMIC DNA]</scope>
    <source>
        <strain evidence="10 11">CCMP1205</strain>
    </source>
</reference>
<dbReference type="CDD" id="cd05117">
    <property type="entry name" value="STKc_CAMK"/>
    <property type="match status" value="1"/>
</dbReference>
<evidence type="ECO:0000256" key="7">
    <source>
        <dbReference type="PROSITE-ProRule" id="PRU10141"/>
    </source>
</evidence>
<dbReference type="SUPFAM" id="SSF47473">
    <property type="entry name" value="EF-hand"/>
    <property type="match status" value="1"/>
</dbReference>
<dbReference type="PANTHER" id="PTHR24349">
    <property type="entry name" value="SERINE/THREONINE-PROTEIN KINASE"/>
    <property type="match status" value="1"/>
</dbReference>
<dbReference type="PROSITE" id="PS00107">
    <property type="entry name" value="PROTEIN_KINASE_ATP"/>
    <property type="match status" value="1"/>
</dbReference>
<keyword evidence="5" id="KW-0106">Calcium</keyword>
<dbReference type="Pfam" id="PF13499">
    <property type="entry name" value="EF-hand_7"/>
    <property type="match status" value="1"/>
</dbReference>
<evidence type="ECO:0000256" key="2">
    <source>
        <dbReference type="ARBA" id="ARBA00022679"/>
    </source>
</evidence>
<gene>
    <name evidence="10" type="ORF">A3770_01p09620</name>
</gene>
<keyword evidence="4 10" id="KW-0418">Kinase</keyword>
<evidence type="ECO:0000256" key="3">
    <source>
        <dbReference type="ARBA" id="ARBA00022741"/>
    </source>
</evidence>
<dbReference type="InterPro" id="IPR002048">
    <property type="entry name" value="EF_hand_dom"/>
</dbReference>
<dbReference type="InterPro" id="IPR011992">
    <property type="entry name" value="EF-hand-dom_pair"/>
</dbReference>
<protein>
    <submittedName>
        <fullName evidence="10">Calcium-dependent protein kinase</fullName>
    </submittedName>
</protein>
<feature type="domain" description="EF-hand" evidence="9">
    <location>
        <begin position="479"/>
        <end position="514"/>
    </location>
</feature>
<keyword evidence="11" id="KW-1185">Reference proteome</keyword>
<dbReference type="AlphaFoldDB" id="A0A5B8ME53"/>
<accession>A0A5B8ME53</accession>
<dbReference type="Pfam" id="PF00036">
    <property type="entry name" value="EF-hand_1"/>
    <property type="match status" value="1"/>
</dbReference>
<dbReference type="PROSITE" id="PS00108">
    <property type="entry name" value="PROTEIN_KINASE_ST"/>
    <property type="match status" value="1"/>
</dbReference>
<dbReference type="InterPro" id="IPR000719">
    <property type="entry name" value="Prot_kinase_dom"/>
</dbReference>
<dbReference type="Gene3D" id="3.30.200.20">
    <property type="entry name" value="Phosphorylase Kinase, domain 1"/>
    <property type="match status" value="1"/>
</dbReference>
<dbReference type="PROSITE" id="PS50222">
    <property type="entry name" value="EF_HAND_2"/>
    <property type="match status" value="3"/>
</dbReference>
<evidence type="ECO:0000256" key="4">
    <source>
        <dbReference type="ARBA" id="ARBA00022777"/>
    </source>
</evidence>
<evidence type="ECO:0000259" key="8">
    <source>
        <dbReference type="PROSITE" id="PS50011"/>
    </source>
</evidence>
<dbReference type="Gene3D" id="1.10.510.10">
    <property type="entry name" value="Transferase(Phosphotransferase) domain 1"/>
    <property type="match status" value="1"/>
</dbReference>
<dbReference type="SUPFAM" id="SSF56112">
    <property type="entry name" value="Protein kinase-like (PK-like)"/>
    <property type="match status" value="1"/>
</dbReference>
<dbReference type="FunFam" id="1.10.510.10:FF:000571">
    <property type="entry name" value="Maternal embryonic leucine zipper kinase"/>
    <property type="match status" value="1"/>
</dbReference>
<dbReference type="GO" id="GO:0004674">
    <property type="term" value="F:protein serine/threonine kinase activity"/>
    <property type="evidence" value="ECO:0007669"/>
    <property type="project" value="UniProtKB-KW"/>
</dbReference>
<dbReference type="Gene3D" id="1.10.238.10">
    <property type="entry name" value="EF-hand"/>
    <property type="match status" value="1"/>
</dbReference>
<dbReference type="InterPro" id="IPR008271">
    <property type="entry name" value="Ser/Thr_kinase_AS"/>
</dbReference>
<keyword evidence="6 7" id="KW-0067">ATP-binding</keyword>
<dbReference type="Proteomes" id="UP000316726">
    <property type="component" value="Chromosome 1"/>
</dbReference>
<dbReference type="CDD" id="cd00051">
    <property type="entry name" value="EFh"/>
    <property type="match status" value="1"/>
</dbReference>
<evidence type="ECO:0000256" key="1">
    <source>
        <dbReference type="ARBA" id="ARBA00022527"/>
    </source>
</evidence>
<dbReference type="GO" id="GO:0005524">
    <property type="term" value="F:ATP binding"/>
    <property type="evidence" value="ECO:0007669"/>
    <property type="project" value="UniProtKB-UniRule"/>
</dbReference>
<evidence type="ECO:0000259" key="9">
    <source>
        <dbReference type="PROSITE" id="PS50222"/>
    </source>
</evidence>
<proteinExistence type="predicted"/>
<feature type="domain" description="EF-hand" evidence="9">
    <location>
        <begin position="563"/>
        <end position="598"/>
    </location>
</feature>
<dbReference type="PROSITE" id="PS50011">
    <property type="entry name" value="PROTEIN_KINASE_DOM"/>
    <property type="match status" value="1"/>
</dbReference>
<keyword evidence="3 7" id="KW-0547">Nucleotide-binding</keyword>
<dbReference type="EMBL" id="CP031034">
    <property type="protein sequence ID" value="QDZ18444.1"/>
    <property type="molecule type" value="Genomic_DNA"/>
</dbReference>
<dbReference type="GO" id="GO:0005509">
    <property type="term" value="F:calcium ion binding"/>
    <property type="evidence" value="ECO:0007669"/>
    <property type="project" value="InterPro"/>
</dbReference>
<name>A0A5B8ME53_9CHLO</name>
<dbReference type="Pfam" id="PF00069">
    <property type="entry name" value="Pkinase"/>
    <property type="match status" value="1"/>
</dbReference>
<dbReference type="InterPro" id="IPR017441">
    <property type="entry name" value="Protein_kinase_ATP_BS"/>
</dbReference>
<evidence type="ECO:0000313" key="10">
    <source>
        <dbReference type="EMBL" id="QDZ18444.1"/>
    </source>
</evidence>
<dbReference type="PROSITE" id="PS00018">
    <property type="entry name" value="EF_HAND_1"/>
    <property type="match status" value="3"/>
</dbReference>
<feature type="binding site" evidence="7">
    <location>
        <position position="55"/>
    </location>
    <ligand>
        <name>ATP</name>
        <dbReference type="ChEBI" id="CHEBI:30616"/>
    </ligand>
</feature>
<dbReference type="InterPro" id="IPR011009">
    <property type="entry name" value="Kinase-like_dom_sf"/>
</dbReference>
<evidence type="ECO:0000313" key="11">
    <source>
        <dbReference type="Proteomes" id="UP000316726"/>
    </source>
</evidence>
<dbReference type="InterPro" id="IPR050205">
    <property type="entry name" value="CDPK_Ser/Thr_kinases"/>
</dbReference>
<sequence>MEESGGGLAAGDSSWEEVDGDLADEYVLGEELGAGGFSTVRLATHKRTGEQVAVKTLMKVKASRSQSEQKGVEAEDLTMIKNEVMIVSYLADHVDHPNVVSLVDIFDEDTKVHLVQELCKGGELFYRIELKLQEMHKEIRLQMQQQKSVQETALFSERDAADIVRQVASGLHELHEKGVIHRDMKPENLLYKTSSADSEIKITDFGLSHKEGTADPMQSKLLGSIDYIAPEVLTRRWYTKAGDMWSLGVITFILLSGSPPFGAHNTTAKLQKIIKCDYSFVHPVWSKISSAAKNLISQLLVLDAQKRFTCADILRHPWVTGACGYSDLHLVESLEGIKAFNAKRKFRAAALACIHIHRAKISKLHNTIASLGGSCAIEDDITSIHFSPQQLQELKTEFKRVCGKTTDIDFESFQRVMVSRLPPSATAHVASPASDPKGEGSSSCPPVLNRMFQLFDTNGDGAVDFREFIVGLGAMQAGAGEDRIKMCFKIYDVDDSGWISREELYDMLASMRLKNEMLTSFANSHADKKRKGGEEDIYITSTSPPAEQGSEGLHSAVVRSHSLLGDILGDLFERFDMNHDGKITYEEFKEGIHRDPFLMNVLFGPC</sequence>
<feature type="domain" description="EF-hand" evidence="9">
    <location>
        <begin position="443"/>
        <end position="478"/>
    </location>
</feature>